<dbReference type="Pfam" id="PF00400">
    <property type="entry name" value="WD40"/>
    <property type="match status" value="1"/>
</dbReference>
<dbReference type="PROSITE" id="PS50294">
    <property type="entry name" value="WD_REPEATS_REGION"/>
    <property type="match status" value="1"/>
</dbReference>
<dbReference type="SUPFAM" id="SSF50978">
    <property type="entry name" value="WD40 repeat-like"/>
    <property type="match status" value="1"/>
</dbReference>
<dbReference type="InterPro" id="IPR001680">
    <property type="entry name" value="WD40_rpt"/>
</dbReference>
<dbReference type="PROSITE" id="PS50082">
    <property type="entry name" value="WD_REPEATS_2"/>
    <property type="match status" value="1"/>
</dbReference>
<organism evidence="2 3">
    <name type="scientific">Rhodonia placenta</name>
    <dbReference type="NCBI Taxonomy" id="104341"/>
    <lineage>
        <taxon>Eukaryota</taxon>
        <taxon>Fungi</taxon>
        <taxon>Dikarya</taxon>
        <taxon>Basidiomycota</taxon>
        <taxon>Agaricomycotina</taxon>
        <taxon>Agaricomycetes</taxon>
        <taxon>Polyporales</taxon>
        <taxon>Adustoporiaceae</taxon>
        <taxon>Rhodonia</taxon>
    </lineage>
</organism>
<dbReference type="Proteomes" id="UP000639403">
    <property type="component" value="Unassembled WGS sequence"/>
</dbReference>
<proteinExistence type="predicted"/>
<dbReference type="AlphaFoldDB" id="A0A8H7TYL3"/>
<dbReference type="InterPro" id="IPR015943">
    <property type="entry name" value="WD40/YVTN_repeat-like_dom_sf"/>
</dbReference>
<evidence type="ECO:0000313" key="2">
    <source>
        <dbReference type="EMBL" id="KAF9805378.1"/>
    </source>
</evidence>
<accession>A0A8H7TYL3</accession>
<keyword evidence="1" id="KW-0853">WD repeat</keyword>
<dbReference type="Gene3D" id="2.130.10.10">
    <property type="entry name" value="YVTN repeat-like/Quinoprotein amine dehydrogenase"/>
    <property type="match status" value="1"/>
</dbReference>
<name>A0A8H7TYL3_9APHY</name>
<dbReference type="EMBL" id="JADOXO010000386">
    <property type="protein sequence ID" value="KAF9805378.1"/>
    <property type="molecule type" value="Genomic_DNA"/>
</dbReference>
<evidence type="ECO:0000313" key="3">
    <source>
        <dbReference type="Proteomes" id="UP000639403"/>
    </source>
</evidence>
<reference evidence="2" key="1">
    <citation type="submission" date="2020-11" db="EMBL/GenBank/DDBJ databases">
        <authorList>
            <person name="Koelle M."/>
            <person name="Horta M.A.C."/>
            <person name="Nowrousian M."/>
            <person name="Ohm R.A."/>
            <person name="Benz P."/>
            <person name="Pilgard A."/>
        </authorList>
    </citation>
    <scope>NUCLEOTIDE SEQUENCE</scope>
    <source>
        <strain evidence="2">FPRL280</strain>
    </source>
</reference>
<feature type="repeat" description="WD" evidence="1">
    <location>
        <begin position="34"/>
        <end position="63"/>
    </location>
</feature>
<sequence>MRTRVLTRQLADCLWFPRSIILWNVVAGEKTVALNNHDGFIDTLAFSPDGKKLASGSVDFTVRGGTWRVAGSNFCSRPSSWLSRSLPTANSSFPGVPTATRVCGMLRLAW</sequence>
<dbReference type="InterPro" id="IPR036322">
    <property type="entry name" value="WD40_repeat_dom_sf"/>
</dbReference>
<evidence type="ECO:0000256" key="1">
    <source>
        <dbReference type="PROSITE-ProRule" id="PRU00221"/>
    </source>
</evidence>
<comment type="caution">
    <text evidence="2">The sequence shown here is derived from an EMBL/GenBank/DDBJ whole genome shotgun (WGS) entry which is preliminary data.</text>
</comment>
<reference evidence="2" key="2">
    <citation type="journal article" name="Front. Microbiol.">
        <title>Degradative Capacity of Two Strains of Rhodonia placenta: From Phenotype to Genotype.</title>
        <authorList>
            <person name="Kolle M."/>
            <person name="Horta M.A.C."/>
            <person name="Nowrousian M."/>
            <person name="Ohm R.A."/>
            <person name="Benz J.P."/>
            <person name="Pilgard A."/>
        </authorList>
    </citation>
    <scope>NUCLEOTIDE SEQUENCE</scope>
    <source>
        <strain evidence="2">FPRL280</strain>
    </source>
</reference>
<gene>
    <name evidence="2" type="ORF">IEO21_09065</name>
</gene>
<evidence type="ECO:0008006" key="4">
    <source>
        <dbReference type="Google" id="ProtNLM"/>
    </source>
</evidence>
<protein>
    <recommendedName>
        <fullName evidence="4">Anaphase-promoting complex subunit 4 WD40 domain-containing protein</fullName>
    </recommendedName>
</protein>